<keyword evidence="3" id="KW-0805">Transcription regulation</keyword>
<feature type="compositionally biased region" description="Acidic residues" evidence="6">
    <location>
        <begin position="145"/>
        <end position="158"/>
    </location>
</feature>
<comment type="caution">
    <text evidence="7">The sequence shown here is derived from an EMBL/GenBank/DDBJ whole genome shotgun (WGS) entry which is preliminary data.</text>
</comment>
<organism evidence="7 8">
    <name type="scientific">Clathrus columnatus</name>
    <dbReference type="NCBI Taxonomy" id="1419009"/>
    <lineage>
        <taxon>Eukaryota</taxon>
        <taxon>Fungi</taxon>
        <taxon>Dikarya</taxon>
        <taxon>Basidiomycota</taxon>
        <taxon>Agaricomycotina</taxon>
        <taxon>Agaricomycetes</taxon>
        <taxon>Phallomycetidae</taxon>
        <taxon>Phallales</taxon>
        <taxon>Clathraceae</taxon>
        <taxon>Clathrus</taxon>
    </lineage>
</organism>
<reference evidence="7" key="1">
    <citation type="submission" date="2021-10" db="EMBL/GenBank/DDBJ databases">
        <title>De novo Genome Assembly of Clathrus columnatus (Basidiomycota, Fungi) Using Illumina and Nanopore Sequence Data.</title>
        <authorList>
            <person name="Ogiso-Tanaka E."/>
            <person name="Itagaki H."/>
            <person name="Hosoya T."/>
            <person name="Hosaka K."/>
        </authorList>
    </citation>
    <scope>NUCLEOTIDE SEQUENCE</scope>
    <source>
        <strain evidence="7">MO-923</strain>
    </source>
</reference>
<comment type="similarity">
    <text evidence="2">Belongs to the TAF9 family.</text>
</comment>
<gene>
    <name evidence="7" type="ORF">Clacol_001626</name>
</gene>
<evidence type="ECO:0000313" key="7">
    <source>
        <dbReference type="EMBL" id="GJJ07424.1"/>
    </source>
</evidence>
<dbReference type="GO" id="GO:0003713">
    <property type="term" value="F:transcription coactivator activity"/>
    <property type="evidence" value="ECO:0007669"/>
    <property type="project" value="TreeGrafter"/>
</dbReference>
<keyword evidence="4" id="KW-0804">Transcription</keyword>
<dbReference type="PANTHER" id="PTHR48068:SF4">
    <property type="entry name" value="TATA-BOX BINDING PROTEIN ASSOCIATED FACTOR 9"/>
    <property type="match status" value="1"/>
</dbReference>
<evidence type="ECO:0008006" key="9">
    <source>
        <dbReference type="Google" id="ProtNLM"/>
    </source>
</evidence>
<dbReference type="GO" id="GO:0046982">
    <property type="term" value="F:protein heterodimerization activity"/>
    <property type="evidence" value="ECO:0007669"/>
    <property type="project" value="InterPro"/>
</dbReference>
<dbReference type="SUPFAM" id="SSF47113">
    <property type="entry name" value="Histone-fold"/>
    <property type="match status" value="1"/>
</dbReference>
<protein>
    <recommendedName>
        <fullName evidence="9">TFIID-31kDa-domain-containing protein</fullName>
    </recommendedName>
</protein>
<sequence length="225" mass="24818">MAGEQLPPTARSIALLLASTPTIQDSHPAVLHQLLEFSHRYTSQVLLDASVYAEHAGRQGKIDMEDVALAVQARIGWEFGGRVPKEYLLSLAAQTNATPLPSVPEAFGIRLPPPKDRLTAVTFDLVPNPPPSGLNLWEEEVEEEIEESQSENEMEIEEESQKERTAFALPVMARNDDVDMTARSGGSDIDEGGLFGGEDEEASDAETKDDRQKTQRTLIEDEEYD</sequence>
<dbReference type="GO" id="GO:0051123">
    <property type="term" value="P:RNA polymerase II preinitiation complex assembly"/>
    <property type="evidence" value="ECO:0007669"/>
    <property type="project" value="TreeGrafter"/>
</dbReference>
<dbReference type="PANTHER" id="PTHR48068">
    <property type="entry name" value="TAF9 RNA POLYMERASE II, TATA BOX-BINDING PROTEIN (TBP)-ASSOCIATED FACTOR"/>
    <property type="match status" value="1"/>
</dbReference>
<dbReference type="Pfam" id="PF02291">
    <property type="entry name" value="TFIID-31kDa"/>
    <property type="match status" value="1"/>
</dbReference>
<dbReference type="GO" id="GO:0016251">
    <property type="term" value="F:RNA polymerase II general transcription initiation factor activity"/>
    <property type="evidence" value="ECO:0007669"/>
    <property type="project" value="TreeGrafter"/>
</dbReference>
<comment type="subcellular location">
    <subcellularLocation>
        <location evidence="1">Nucleus</location>
    </subcellularLocation>
</comment>
<dbReference type="InterPro" id="IPR051431">
    <property type="entry name" value="TFIID_subunit_9"/>
</dbReference>
<dbReference type="InterPro" id="IPR003162">
    <property type="entry name" value="TFIID-31"/>
</dbReference>
<dbReference type="EMBL" id="BPWL01000002">
    <property type="protein sequence ID" value="GJJ07424.1"/>
    <property type="molecule type" value="Genomic_DNA"/>
</dbReference>
<evidence type="ECO:0000256" key="3">
    <source>
        <dbReference type="ARBA" id="ARBA00023015"/>
    </source>
</evidence>
<keyword evidence="8" id="KW-1185">Reference proteome</keyword>
<dbReference type="CDD" id="cd07979">
    <property type="entry name" value="HFD_TAF9"/>
    <property type="match status" value="1"/>
</dbReference>
<evidence type="ECO:0000256" key="5">
    <source>
        <dbReference type="ARBA" id="ARBA00023242"/>
    </source>
</evidence>
<dbReference type="Proteomes" id="UP001050691">
    <property type="component" value="Unassembled WGS sequence"/>
</dbReference>
<dbReference type="InterPro" id="IPR009072">
    <property type="entry name" value="Histone-fold"/>
</dbReference>
<evidence type="ECO:0000256" key="6">
    <source>
        <dbReference type="SAM" id="MobiDB-lite"/>
    </source>
</evidence>
<evidence type="ECO:0000256" key="2">
    <source>
        <dbReference type="ARBA" id="ARBA00007646"/>
    </source>
</evidence>
<proteinExistence type="inferred from homology"/>
<feature type="region of interest" description="Disordered" evidence="6">
    <location>
        <begin position="145"/>
        <end position="225"/>
    </location>
</feature>
<dbReference type="AlphaFoldDB" id="A0AAV4ZYM8"/>
<dbReference type="GO" id="GO:0005669">
    <property type="term" value="C:transcription factor TFIID complex"/>
    <property type="evidence" value="ECO:0007669"/>
    <property type="project" value="TreeGrafter"/>
</dbReference>
<dbReference type="Gene3D" id="1.10.20.10">
    <property type="entry name" value="Histone, subunit A"/>
    <property type="match status" value="1"/>
</dbReference>
<evidence type="ECO:0000313" key="8">
    <source>
        <dbReference type="Proteomes" id="UP001050691"/>
    </source>
</evidence>
<evidence type="ECO:0000256" key="4">
    <source>
        <dbReference type="ARBA" id="ARBA00023163"/>
    </source>
</evidence>
<evidence type="ECO:0000256" key="1">
    <source>
        <dbReference type="ARBA" id="ARBA00004123"/>
    </source>
</evidence>
<dbReference type="GO" id="GO:0000124">
    <property type="term" value="C:SAGA complex"/>
    <property type="evidence" value="ECO:0007669"/>
    <property type="project" value="TreeGrafter"/>
</dbReference>
<accession>A0AAV4ZYM8</accession>
<keyword evidence="5" id="KW-0539">Nucleus</keyword>
<name>A0AAV4ZYM8_9AGAM</name>